<sequence>MFLCSLTIRSTLTIICIIHYNNCLCCPLFSLVQNFWNQLPPLSAIFSFRCNSFLYCIISHKHCFQLQHQVSSPPLRFIILNSDPSTFTDESDASVFKRLLICLSSPKSDASIFKRLLICLSSP</sequence>
<gene>
    <name evidence="1" type="ORF">C5167_013870</name>
</gene>
<name>A0A4Y7J500_PAPSO</name>
<dbReference type="AlphaFoldDB" id="A0A4Y7J500"/>
<proteinExistence type="predicted"/>
<protein>
    <submittedName>
        <fullName evidence="1">Uncharacterized protein</fullName>
    </submittedName>
</protein>
<evidence type="ECO:0000313" key="1">
    <source>
        <dbReference type="EMBL" id="RZC55011.1"/>
    </source>
</evidence>
<keyword evidence="2" id="KW-1185">Reference proteome</keyword>
<dbReference type="Proteomes" id="UP000316621">
    <property type="component" value="Chromosome 3"/>
</dbReference>
<evidence type="ECO:0000313" key="2">
    <source>
        <dbReference type="Proteomes" id="UP000316621"/>
    </source>
</evidence>
<organism evidence="1 2">
    <name type="scientific">Papaver somniferum</name>
    <name type="common">Opium poppy</name>
    <dbReference type="NCBI Taxonomy" id="3469"/>
    <lineage>
        <taxon>Eukaryota</taxon>
        <taxon>Viridiplantae</taxon>
        <taxon>Streptophyta</taxon>
        <taxon>Embryophyta</taxon>
        <taxon>Tracheophyta</taxon>
        <taxon>Spermatophyta</taxon>
        <taxon>Magnoliopsida</taxon>
        <taxon>Ranunculales</taxon>
        <taxon>Papaveraceae</taxon>
        <taxon>Papaveroideae</taxon>
        <taxon>Papaver</taxon>
    </lineage>
</organism>
<reference evidence="1 2" key="1">
    <citation type="journal article" date="2018" name="Science">
        <title>The opium poppy genome and morphinan production.</title>
        <authorList>
            <person name="Guo L."/>
            <person name="Winzer T."/>
            <person name="Yang X."/>
            <person name="Li Y."/>
            <person name="Ning Z."/>
            <person name="He Z."/>
            <person name="Teodor R."/>
            <person name="Lu Y."/>
            <person name="Bowser T.A."/>
            <person name="Graham I.A."/>
            <person name="Ye K."/>
        </authorList>
    </citation>
    <scope>NUCLEOTIDE SEQUENCE [LARGE SCALE GENOMIC DNA]</scope>
    <source>
        <strain evidence="2">cv. HN1</strain>
        <tissue evidence="1">Leaves</tissue>
    </source>
</reference>
<accession>A0A4Y7J500</accession>
<dbReference type="EMBL" id="CM010717">
    <property type="protein sequence ID" value="RZC55011.1"/>
    <property type="molecule type" value="Genomic_DNA"/>
</dbReference>
<dbReference type="Gramene" id="RZC55011">
    <property type="protein sequence ID" value="RZC55011"/>
    <property type="gene ID" value="C5167_013870"/>
</dbReference>